<organism evidence="2 3">
    <name type="scientific">Vineibacter terrae</name>
    <dbReference type="NCBI Taxonomy" id="2586908"/>
    <lineage>
        <taxon>Bacteria</taxon>
        <taxon>Pseudomonadati</taxon>
        <taxon>Pseudomonadota</taxon>
        <taxon>Alphaproteobacteria</taxon>
        <taxon>Hyphomicrobiales</taxon>
        <taxon>Vineibacter</taxon>
    </lineage>
</organism>
<evidence type="ECO:0000313" key="3">
    <source>
        <dbReference type="Proteomes" id="UP000321638"/>
    </source>
</evidence>
<sequence length="115" mass="12001">MAEAAAPPPGGAAGGDTVRRARRVRSIAVWSVALFVAAVPVAFVSASLGNASEAQTGSLLALLFWLSGFVAAVWAFVVAFRHWDTLPLGTRWLASLPLLVVLTLVALVMLALVSF</sequence>
<reference evidence="2 3" key="1">
    <citation type="submission" date="2019-06" db="EMBL/GenBank/DDBJ databases">
        <title>New taxonomy in bacterial strain CC-CFT640, isolated from vineyard.</title>
        <authorList>
            <person name="Lin S.-Y."/>
            <person name="Tsai C.-F."/>
            <person name="Young C.-C."/>
        </authorList>
    </citation>
    <scope>NUCLEOTIDE SEQUENCE [LARGE SCALE GENOMIC DNA]</scope>
    <source>
        <strain evidence="2 3">CC-CFT640</strain>
    </source>
</reference>
<dbReference type="EMBL" id="VDUZ01000011">
    <property type="protein sequence ID" value="TXL76317.1"/>
    <property type="molecule type" value="Genomic_DNA"/>
</dbReference>
<keyword evidence="3" id="KW-1185">Reference proteome</keyword>
<accession>A0A5C8PPL9</accession>
<feature type="transmembrane region" description="Helical" evidence="1">
    <location>
        <begin position="92"/>
        <end position="113"/>
    </location>
</feature>
<name>A0A5C8PPL9_9HYPH</name>
<dbReference type="RefSeq" id="WP_147847127.1">
    <property type="nucleotide sequence ID" value="NZ_VDUZ01000011.1"/>
</dbReference>
<protein>
    <submittedName>
        <fullName evidence="2">Uncharacterized protein</fullName>
    </submittedName>
</protein>
<keyword evidence="1" id="KW-1133">Transmembrane helix</keyword>
<dbReference type="Proteomes" id="UP000321638">
    <property type="component" value="Unassembled WGS sequence"/>
</dbReference>
<keyword evidence="1" id="KW-0812">Transmembrane</keyword>
<gene>
    <name evidence="2" type="ORF">FHP25_11735</name>
</gene>
<proteinExistence type="predicted"/>
<feature type="transmembrane region" description="Helical" evidence="1">
    <location>
        <begin position="60"/>
        <end position="80"/>
    </location>
</feature>
<dbReference type="AlphaFoldDB" id="A0A5C8PPL9"/>
<comment type="caution">
    <text evidence="2">The sequence shown here is derived from an EMBL/GenBank/DDBJ whole genome shotgun (WGS) entry which is preliminary data.</text>
</comment>
<feature type="transmembrane region" description="Helical" evidence="1">
    <location>
        <begin position="27"/>
        <end position="48"/>
    </location>
</feature>
<keyword evidence="1" id="KW-0472">Membrane</keyword>
<evidence type="ECO:0000313" key="2">
    <source>
        <dbReference type="EMBL" id="TXL76317.1"/>
    </source>
</evidence>
<evidence type="ECO:0000256" key="1">
    <source>
        <dbReference type="SAM" id="Phobius"/>
    </source>
</evidence>